<dbReference type="SUPFAM" id="SSF55486">
    <property type="entry name" value="Metalloproteases ('zincins'), catalytic domain"/>
    <property type="match status" value="1"/>
</dbReference>
<protein>
    <recommendedName>
        <fullName evidence="4">Peptidase M12A domain-containing protein</fullName>
    </recommendedName>
</protein>
<organism evidence="2 3">
    <name type="scientific">Teladorsagia circumcincta</name>
    <name type="common">Brown stomach worm</name>
    <name type="synonym">Ostertagia circumcincta</name>
    <dbReference type="NCBI Taxonomy" id="45464"/>
    <lineage>
        <taxon>Eukaryota</taxon>
        <taxon>Metazoa</taxon>
        <taxon>Ecdysozoa</taxon>
        <taxon>Nematoda</taxon>
        <taxon>Chromadorea</taxon>
        <taxon>Rhabditida</taxon>
        <taxon>Rhabditina</taxon>
        <taxon>Rhabditomorpha</taxon>
        <taxon>Strongyloidea</taxon>
        <taxon>Trichostrongylidae</taxon>
        <taxon>Teladorsagia</taxon>
    </lineage>
</organism>
<evidence type="ECO:0008006" key="4">
    <source>
        <dbReference type="Google" id="ProtNLM"/>
    </source>
</evidence>
<evidence type="ECO:0000256" key="1">
    <source>
        <dbReference type="SAM" id="SignalP"/>
    </source>
</evidence>
<evidence type="ECO:0000313" key="3">
    <source>
        <dbReference type="Proteomes" id="UP000230423"/>
    </source>
</evidence>
<keyword evidence="3" id="KW-1185">Reference proteome</keyword>
<dbReference type="InterPro" id="IPR024079">
    <property type="entry name" value="MetalloPept_cat_dom_sf"/>
</dbReference>
<dbReference type="EMBL" id="KZ346431">
    <property type="protein sequence ID" value="PIO70010.1"/>
    <property type="molecule type" value="Genomic_DNA"/>
</dbReference>
<proteinExistence type="predicted"/>
<name>A0A2G9UKI7_TELCI</name>
<dbReference type="Gene3D" id="3.40.390.10">
    <property type="entry name" value="Collagenase (Catalytic Domain)"/>
    <property type="match status" value="1"/>
</dbReference>
<sequence>MKIILLTLLLTVAVNGGFLDDLRSKVKNLFRGELFSRTVLNIHDKFIHMQDKVLKSLKLSPEMVKSLRERLEKLPKFPHDHINKKGDSITEINEKSKVGEELFQSDIILTGAQAEDIVEDIEEEIGGTNRTKRQAVTYRPDVKLWNGGVNYYFNSTVGHVARSVFKKAADVWQRDTCIDFRYDPYGKCQQAESNFTFMELKWRETHALLTTAFLAMKCTIIYLPTKQFK</sequence>
<dbReference type="AlphaFoldDB" id="A0A2G9UKI7"/>
<evidence type="ECO:0000313" key="2">
    <source>
        <dbReference type="EMBL" id="PIO70010.1"/>
    </source>
</evidence>
<keyword evidence="1" id="KW-0732">Signal</keyword>
<accession>A0A2G9UKI7</accession>
<feature type="chain" id="PRO_5013634674" description="Peptidase M12A domain-containing protein" evidence="1">
    <location>
        <begin position="17"/>
        <end position="229"/>
    </location>
</feature>
<dbReference type="Proteomes" id="UP000230423">
    <property type="component" value="Unassembled WGS sequence"/>
</dbReference>
<dbReference type="GO" id="GO:0008237">
    <property type="term" value="F:metallopeptidase activity"/>
    <property type="evidence" value="ECO:0007669"/>
    <property type="project" value="InterPro"/>
</dbReference>
<gene>
    <name evidence="2" type="ORF">TELCIR_08152</name>
</gene>
<reference evidence="2 3" key="1">
    <citation type="submission" date="2015-09" db="EMBL/GenBank/DDBJ databases">
        <title>Draft genome of the parasitic nematode Teladorsagia circumcincta isolate WARC Sus (inbred).</title>
        <authorList>
            <person name="Mitreva M."/>
        </authorList>
    </citation>
    <scope>NUCLEOTIDE SEQUENCE [LARGE SCALE GENOMIC DNA]</scope>
    <source>
        <strain evidence="2 3">S</strain>
    </source>
</reference>
<feature type="signal peptide" evidence="1">
    <location>
        <begin position="1"/>
        <end position="16"/>
    </location>
</feature>